<organism evidence="3 4">
    <name type="scientific">Cohnella cellulosilytica</name>
    <dbReference type="NCBI Taxonomy" id="986710"/>
    <lineage>
        <taxon>Bacteria</taxon>
        <taxon>Bacillati</taxon>
        <taxon>Bacillota</taxon>
        <taxon>Bacilli</taxon>
        <taxon>Bacillales</taxon>
        <taxon>Paenibacillaceae</taxon>
        <taxon>Cohnella</taxon>
    </lineage>
</organism>
<dbReference type="Proteomes" id="UP001596378">
    <property type="component" value="Unassembled WGS sequence"/>
</dbReference>
<proteinExistence type="inferred from homology"/>
<dbReference type="Pfam" id="PF01337">
    <property type="entry name" value="Barstar"/>
    <property type="match status" value="1"/>
</dbReference>
<protein>
    <submittedName>
        <fullName evidence="3">Barstar family protein</fullName>
    </submittedName>
</protein>
<dbReference type="InterPro" id="IPR035905">
    <property type="entry name" value="Barstar-like_sf"/>
</dbReference>
<dbReference type="SUPFAM" id="SSF52038">
    <property type="entry name" value="Barstar-related"/>
    <property type="match status" value="1"/>
</dbReference>
<evidence type="ECO:0000313" key="4">
    <source>
        <dbReference type="Proteomes" id="UP001596378"/>
    </source>
</evidence>
<accession>A0ABW2FLN8</accession>
<comment type="caution">
    <text evidence="3">The sequence shown here is derived from an EMBL/GenBank/DDBJ whole genome shotgun (WGS) entry which is preliminary data.</text>
</comment>
<dbReference type="InterPro" id="IPR000468">
    <property type="entry name" value="Barstar"/>
</dbReference>
<dbReference type="EMBL" id="JBHTAI010000022">
    <property type="protein sequence ID" value="MFC7152367.1"/>
    <property type="molecule type" value="Genomic_DNA"/>
</dbReference>
<reference evidence="4" key="1">
    <citation type="journal article" date="2019" name="Int. J. Syst. Evol. Microbiol.">
        <title>The Global Catalogue of Microorganisms (GCM) 10K type strain sequencing project: providing services to taxonomists for standard genome sequencing and annotation.</title>
        <authorList>
            <consortium name="The Broad Institute Genomics Platform"/>
            <consortium name="The Broad Institute Genome Sequencing Center for Infectious Disease"/>
            <person name="Wu L."/>
            <person name="Ma J."/>
        </authorList>
    </citation>
    <scope>NUCLEOTIDE SEQUENCE [LARGE SCALE GENOMIC DNA]</scope>
    <source>
        <strain evidence="4">KCTC 12907</strain>
    </source>
</reference>
<keyword evidence="4" id="KW-1185">Reference proteome</keyword>
<evidence type="ECO:0000259" key="2">
    <source>
        <dbReference type="Pfam" id="PF01337"/>
    </source>
</evidence>
<dbReference type="Gene3D" id="3.30.370.10">
    <property type="entry name" value="Barstar-like"/>
    <property type="match status" value="1"/>
</dbReference>
<feature type="domain" description="Barstar (barnase inhibitor)" evidence="2">
    <location>
        <begin position="4"/>
        <end position="82"/>
    </location>
</feature>
<name>A0ABW2FLN8_9BACL</name>
<comment type="similarity">
    <text evidence="1">Belongs to the barstar family.</text>
</comment>
<sequence length="90" mass="10334">MSAIVELRQSEADRREDVHEWLAAELGLPEGYGRNLDALWDCLTGYLPKPLRIRWIADSDGEARYSAIVGTFRDAADEYDEIDFEYLPAR</sequence>
<dbReference type="RefSeq" id="WP_378044656.1">
    <property type="nucleotide sequence ID" value="NZ_JBHMDN010000005.1"/>
</dbReference>
<evidence type="ECO:0000256" key="1">
    <source>
        <dbReference type="ARBA" id="ARBA00006845"/>
    </source>
</evidence>
<gene>
    <name evidence="3" type="ORF">ACFQMJ_27860</name>
</gene>
<evidence type="ECO:0000313" key="3">
    <source>
        <dbReference type="EMBL" id="MFC7152367.1"/>
    </source>
</evidence>